<reference evidence="1" key="1">
    <citation type="submission" date="2022-01" db="EMBL/GenBank/DDBJ databases">
        <authorList>
            <person name="King R."/>
        </authorList>
    </citation>
    <scope>NUCLEOTIDE SEQUENCE</scope>
</reference>
<protein>
    <submittedName>
        <fullName evidence="1">Uncharacterized protein</fullName>
    </submittedName>
</protein>
<dbReference type="EMBL" id="OV725082">
    <property type="protein sequence ID" value="CAH1404930.1"/>
    <property type="molecule type" value="Genomic_DNA"/>
</dbReference>
<name>A0A9P0HN36_NEZVI</name>
<accession>A0A9P0HN36</accession>
<gene>
    <name evidence="1" type="ORF">NEZAVI_LOCUS13245</name>
</gene>
<keyword evidence="2" id="KW-1185">Reference proteome</keyword>
<evidence type="ECO:0000313" key="1">
    <source>
        <dbReference type="EMBL" id="CAH1404930.1"/>
    </source>
</evidence>
<dbReference type="OrthoDB" id="6574232at2759"/>
<dbReference type="Proteomes" id="UP001152798">
    <property type="component" value="Chromosome 6"/>
</dbReference>
<evidence type="ECO:0000313" key="2">
    <source>
        <dbReference type="Proteomes" id="UP001152798"/>
    </source>
</evidence>
<dbReference type="AlphaFoldDB" id="A0A9P0HN36"/>
<organism evidence="1 2">
    <name type="scientific">Nezara viridula</name>
    <name type="common">Southern green stink bug</name>
    <name type="synonym">Cimex viridulus</name>
    <dbReference type="NCBI Taxonomy" id="85310"/>
    <lineage>
        <taxon>Eukaryota</taxon>
        <taxon>Metazoa</taxon>
        <taxon>Ecdysozoa</taxon>
        <taxon>Arthropoda</taxon>
        <taxon>Hexapoda</taxon>
        <taxon>Insecta</taxon>
        <taxon>Pterygota</taxon>
        <taxon>Neoptera</taxon>
        <taxon>Paraneoptera</taxon>
        <taxon>Hemiptera</taxon>
        <taxon>Heteroptera</taxon>
        <taxon>Panheteroptera</taxon>
        <taxon>Pentatomomorpha</taxon>
        <taxon>Pentatomoidea</taxon>
        <taxon>Pentatomidae</taxon>
        <taxon>Pentatominae</taxon>
        <taxon>Nezara</taxon>
    </lineage>
</organism>
<sequence length="117" mass="13757">MFQGLSRKNMTFIERLELEFAQNYLKIHELIEKWQDTLERSRPSNLRFLDNLTTTLEYASTLLYGDLTDFKKMLDSYVAPPDGEQDVQLDALVSIWESIQPHVRVVEAAFQNIYKLL</sequence>
<proteinExistence type="predicted"/>